<dbReference type="Pfam" id="PF01370">
    <property type="entry name" value="Epimerase"/>
    <property type="match status" value="1"/>
</dbReference>
<protein>
    <submittedName>
        <fullName evidence="2">Nucleoside-diphosphate-sugar epimerase</fullName>
    </submittedName>
</protein>
<evidence type="ECO:0000259" key="1">
    <source>
        <dbReference type="Pfam" id="PF01370"/>
    </source>
</evidence>
<keyword evidence="3" id="KW-1185">Reference proteome</keyword>
<reference evidence="2 3" key="1">
    <citation type="submission" date="2019-03" db="EMBL/GenBank/DDBJ databases">
        <title>Genomic Encyclopedia of Type Strains, Phase IV (KMG-IV): sequencing the most valuable type-strain genomes for metagenomic binning, comparative biology and taxonomic classification.</title>
        <authorList>
            <person name="Goeker M."/>
        </authorList>
    </citation>
    <scope>NUCLEOTIDE SEQUENCE [LARGE SCALE GENOMIC DNA]</scope>
    <source>
        <strain evidence="2 3">DSM 19345</strain>
    </source>
</reference>
<evidence type="ECO:0000313" key="3">
    <source>
        <dbReference type="Proteomes" id="UP000295678"/>
    </source>
</evidence>
<gene>
    <name evidence="2" type="ORF">EDC22_108120</name>
</gene>
<organism evidence="2 3">
    <name type="scientific">Tepidamorphus gemmatus</name>
    <dbReference type="NCBI Taxonomy" id="747076"/>
    <lineage>
        <taxon>Bacteria</taxon>
        <taxon>Pseudomonadati</taxon>
        <taxon>Pseudomonadota</taxon>
        <taxon>Alphaproteobacteria</taxon>
        <taxon>Hyphomicrobiales</taxon>
        <taxon>Tepidamorphaceae</taxon>
        <taxon>Tepidamorphus</taxon>
    </lineage>
</organism>
<dbReference type="EMBL" id="SMAK01000008">
    <property type="protein sequence ID" value="TCT08807.1"/>
    <property type="molecule type" value="Genomic_DNA"/>
</dbReference>
<proteinExistence type="predicted"/>
<dbReference type="RefSeq" id="WP_132807209.1">
    <property type="nucleotide sequence ID" value="NZ_SMAK01000008.1"/>
</dbReference>
<dbReference type="AlphaFoldDB" id="A0A4R3MAF2"/>
<dbReference type="CDD" id="cd05266">
    <property type="entry name" value="SDR_a4"/>
    <property type="match status" value="1"/>
</dbReference>
<dbReference type="Gene3D" id="3.40.50.720">
    <property type="entry name" value="NAD(P)-binding Rossmann-like Domain"/>
    <property type="match status" value="1"/>
</dbReference>
<sequence>MSKLFVFGLGYSALTLARRLASRGWTIAGTVRGADKAAALAAEGIEAVTFDGTGPGSGVAAALAGADHVVVSIPPGEAGDPVLRFHRADLAREAGVVRWLGYLSTIGVYGNRDGGWITEEDETDPVSPRNARRVEAETDWLAFGSETGIPVMLFRIAGIYGPGRNALVSLANGTARRIVKPGQVFNRIHVEDIARVLEASMARPRAGGIYNLADDLPAPPQDVITYAAARLGIEPPPEVPFEAAEMTPMARSFYSSNRRASNARIKEELGVRLAYPDYRSGIDALFEAGEGRDPGGD</sequence>
<evidence type="ECO:0000313" key="2">
    <source>
        <dbReference type="EMBL" id="TCT08807.1"/>
    </source>
</evidence>
<dbReference type="PANTHER" id="PTHR48079:SF6">
    <property type="entry name" value="NAD(P)-BINDING DOMAIN-CONTAINING PROTEIN-RELATED"/>
    <property type="match status" value="1"/>
</dbReference>
<dbReference type="InterPro" id="IPR036291">
    <property type="entry name" value="NAD(P)-bd_dom_sf"/>
</dbReference>
<dbReference type="SUPFAM" id="SSF51735">
    <property type="entry name" value="NAD(P)-binding Rossmann-fold domains"/>
    <property type="match status" value="1"/>
</dbReference>
<dbReference type="GO" id="GO:0004029">
    <property type="term" value="F:aldehyde dehydrogenase (NAD+) activity"/>
    <property type="evidence" value="ECO:0007669"/>
    <property type="project" value="TreeGrafter"/>
</dbReference>
<feature type="domain" description="NAD-dependent epimerase/dehydratase" evidence="1">
    <location>
        <begin position="88"/>
        <end position="213"/>
    </location>
</feature>
<name>A0A4R3MAF2_9HYPH</name>
<dbReference type="InterPro" id="IPR051783">
    <property type="entry name" value="NAD(P)-dependent_oxidoreduct"/>
</dbReference>
<dbReference type="GO" id="GO:0005737">
    <property type="term" value="C:cytoplasm"/>
    <property type="evidence" value="ECO:0007669"/>
    <property type="project" value="TreeGrafter"/>
</dbReference>
<dbReference type="InterPro" id="IPR001509">
    <property type="entry name" value="Epimerase_deHydtase"/>
</dbReference>
<dbReference type="OrthoDB" id="9808276at2"/>
<dbReference type="PANTHER" id="PTHR48079">
    <property type="entry name" value="PROTEIN YEEZ"/>
    <property type="match status" value="1"/>
</dbReference>
<accession>A0A4R3MAF2</accession>
<dbReference type="Proteomes" id="UP000295678">
    <property type="component" value="Unassembled WGS sequence"/>
</dbReference>
<comment type="caution">
    <text evidence="2">The sequence shown here is derived from an EMBL/GenBank/DDBJ whole genome shotgun (WGS) entry which is preliminary data.</text>
</comment>